<organism evidence="1 2">
    <name type="scientific">Rhodococcus opacus (strain B4)</name>
    <dbReference type="NCBI Taxonomy" id="632772"/>
    <lineage>
        <taxon>Bacteria</taxon>
        <taxon>Bacillati</taxon>
        <taxon>Actinomycetota</taxon>
        <taxon>Actinomycetes</taxon>
        <taxon>Mycobacteriales</taxon>
        <taxon>Nocardiaceae</taxon>
        <taxon>Rhodococcus</taxon>
    </lineage>
</organism>
<dbReference type="RefSeq" id="WP_012691212.1">
    <property type="nucleotide sequence ID" value="NC_012522.1"/>
</dbReference>
<dbReference type="Proteomes" id="UP000002212">
    <property type="component" value="Chromosome"/>
</dbReference>
<dbReference type="EMBL" id="AP011115">
    <property type="protein sequence ID" value="BAH52275.1"/>
    <property type="molecule type" value="Genomic_DNA"/>
</dbReference>
<dbReference type="KEGG" id="rop:ROP_40280"/>
<gene>
    <name evidence="1" type="ordered locus">ROP_40280</name>
</gene>
<sequence length="277" mass="30643">MTHLTPPGQRAIDRYCTGCGRDCPCEPGSSELDEPAVIIDPVVDDPCTVCGATDVLCEHTRIGRTIRPACANSEYCIAPAGDHHNDCPSLAYQRPKSIGTIHDGLIDTGVPIRLEVDPNARWSLSAKGDDKGHRITINPTLTIAADYPPVIVRRWLPGDRPVILHKTHRTGLRRPTEREGTMAHMRQLSRDLAAKTAVPRQFIDRPLSQTASAILDQMRQAREAQASMWQLPDDPMIDASAWTNTPPPQPRIPSELCWRCSQVINPYALHRCDGSML</sequence>
<evidence type="ECO:0000313" key="2">
    <source>
        <dbReference type="Proteomes" id="UP000002212"/>
    </source>
</evidence>
<protein>
    <submittedName>
        <fullName evidence="1">Uncharacterized protein</fullName>
    </submittedName>
</protein>
<dbReference type="PATRIC" id="fig|632772.20.peg.4225"/>
<name>C1B9C2_RHOOB</name>
<dbReference type="STRING" id="632772.ROP_40280"/>
<evidence type="ECO:0000313" key="1">
    <source>
        <dbReference type="EMBL" id="BAH52275.1"/>
    </source>
</evidence>
<reference evidence="1 2" key="1">
    <citation type="submission" date="2009-03" db="EMBL/GenBank/DDBJ databases">
        <title>Comparison of the complete genome sequences of Rhodococcus erythropolis PR4 and Rhodococcus opacus B4.</title>
        <authorList>
            <person name="Takarada H."/>
            <person name="Sekine M."/>
            <person name="Hosoyama A."/>
            <person name="Yamada R."/>
            <person name="Fujisawa T."/>
            <person name="Omata S."/>
            <person name="Shimizu A."/>
            <person name="Tsukatani N."/>
            <person name="Tanikawa S."/>
            <person name="Fujita N."/>
            <person name="Harayama S."/>
        </authorList>
    </citation>
    <scope>NUCLEOTIDE SEQUENCE [LARGE SCALE GENOMIC DNA]</scope>
    <source>
        <strain evidence="1 2">B4</strain>
    </source>
</reference>
<proteinExistence type="predicted"/>
<accession>C1B9C2</accession>
<dbReference type="HOGENOM" id="CLU_1004288_0_0_11"/>
<dbReference type="AlphaFoldDB" id="C1B9C2"/>